<dbReference type="PROSITE" id="PS50234">
    <property type="entry name" value="VWFA"/>
    <property type="match status" value="1"/>
</dbReference>
<dbReference type="InterPro" id="IPR002035">
    <property type="entry name" value="VWF_A"/>
</dbReference>
<evidence type="ECO:0000259" key="2">
    <source>
        <dbReference type="PROSITE" id="PS51468"/>
    </source>
</evidence>
<protein>
    <submittedName>
        <fullName evidence="4">Inter-alpha-trypsin inhibitor heavy chain H3</fullName>
    </submittedName>
</protein>
<proteinExistence type="predicted"/>
<evidence type="ECO:0000313" key="3">
    <source>
        <dbReference type="Proteomes" id="UP000887566"/>
    </source>
</evidence>
<sequence length="854" mass="94525">MTLTKKLNVTKLHINSEVKCRFTTTEINSLVKNVSEKAEEAEFVANLPEGAFITYFEMEIDGKVIVGDVKEKQLAKADYDAAKNRGETAGHVAQAPRETNTFNISVNIAPYNFARFKLVYQELLQRVRGAYKHQINVHPGQAVDDLQVNVTINETSPISIIHVPTFAAKLSDKSNKELLLLKEASDVPIEKISDTEMTVKWHPSAANQAQYLTNDVLDGQLIVLYDVDRNDDQVLVVDGHFIHFLAPKNLDIGSKNIVFALDISGSMGDGKLEQTKTAMRSILSQLRAIDQFSILCFDTQLEVWKKKPMPATKENISEAIGFIDAQHPRGGTDIDLAVQEGIKWLKGSHSEQLLASILVLLTDGQHNSGKCKSHQITSRVLQARKDGGQSIKVYGLGFGNDADFNLLREMSTKTGGFARKIYAASDAAIQLDSFYAEISSPLLADLEIKYLNPNVEVVSAVKNTTGDTLFEGSEFVIIGKMNQLFLNEGDDILEWHARSRHGPKAYKCCYRPWLSQPSRNKGDIAKTAGGFIERSWAYLTVRNLLEKAKVDSEESAALKNQALKLALEYKFVTEETSMVVTQAEKTVDLDLKSTSTGEKSALEFGKGDINFESDEEVMGYASFDDGFALGYSAAPIKIGGCIRSCIDDDWIVRADEESETDEADEESWTVAPEKLLGEKAKTDMQRDALVGREEKQLNHMCHDQPPTIIEKLINIPIDSAIAVLRKLNDVQWTTYIDDNAKETCLLSLLAAVVASKLPNSPSEKDLLKSLLEKSSDKISMREVDESQYVIECDAGQLVTTSSILMAIHWKIRLNQLCGIETQNLLIKFLSIVVGTTENGAMESLAKQVIAALDA</sequence>
<name>A0A914W6T1_9BILA</name>
<evidence type="ECO:0000259" key="1">
    <source>
        <dbReference type="PROSITE" id="PS50234"/>
    </source>
</evidence>
<dbReference type="Proteomes" id="UP000887566">
    <property type="component" value="Unplaced"/>
</dbReference>
<reference evidence="4" key="1">
    <citation type="submission" date="2022-11" db="UniProtKB">
        <authorList>
            <consortium name="WormBaseParasite"/>
        </authorList>
    </citation>
    <scope>IDENTIFICATION</scope>
</reference>
<evidence type="ECO:0000313" key="4">
    <source>
        <dbReference type="WBParaSite" id="PSAMB.scaffold313size57346.g4463.t1"/>
    </source>
</evidence>
<organism evidence="3 4">
    <name type="scientific">Plectus sambesii</name>
    <dbReference type="NCBI Taxonomy" id="2011161"/>
    <lineage>
        <taxon>Eukaryota</taxon>
        <taxon>Metazoa</taxon>
        <taxon>Ecdysozoa</taxon>
        <taxon>Nematoda</taxon>
        <taxon>Chromadorea</taxon>
        <taxon>Plectida</taxon>
        <taxon>Plectina</taxon>
        <taxon>Plectoidea</taxon>
        <taxon>Plectidae</taxon>
        <taxon>Plectus</taxon>
    </lineage>
</organism>
<dbReference type="Gene3D" id="3.40.50.410">
    <property type="entry name" value="von Willebrand factor, type A domain"/>
    <property type="match status" value="1"/>
</dbReference>
<dbReference type="Pfam" id="PF00092">
    <property type="entry name" value="VWA"/>
    <property type="match status" value="1"/>
</dbReference>
<feature type="domain" description="VIT" evidence="2">
    <location>
        <begin position="1"/>
        <end position="122"/>
    </location>
</feature>
<dbReference type="InterPro" id="IPR036465">
    <property type="entry name" value="vWFA_dom_sf"/>
</dbReference>
<dbReference type="PROSITE" id="PS51468">
    <property type="entry name" value="VIT"/>
    <property type="match status" value="1"/>
</dbReference>
<accession>A0A914W6T1</accession>
<dbReference type="WBParaSite" id="PSAMB.scaffold313size57346.g4463.t1">
    <property type="protein sequence ID" value="PSAMB.scaffold313size57346.g4463.t1"/>
    <property type="gene ID" value="PSAMB.scaffold313size57346.g4463"/>
</dbReference>
<dbReference type="PANTHER" id="PTHR10338:SF108">
    <property type="entry name" value="INTER-ALPHA-TRYPSIN INHIBITOR HEAVY CHAIN H4-LIKE PROTEIN"/>
    <property type="match status" value="1"/>
</dbReference>
<dbReference type="PANTHER" id="PTHR10338">
    <property type="entry name" value="INTER-ALPHA-TRYPSIN INHIBITOR HEAVY CHAIN FAMILY MEMBER"/>
    <property type="match status" value="1"/>
</dbReference>
<dbReference type="InterPro" id="IPR013694">
    <property type="entry name" value="VIT"/>
</dbReference>
<dbReference type="SMART" id="SM00327">
    <property type="entry name" value="VWA"/>
    <property type="match status" value="1"/>
</dbReference>
<dbReference type="Pfam" id="PF08487">
    <property type="entry name" value="VIT"/>
    <property type="match status" value="1"/>
</dbReference>
<keyword evidence="3" id="KW-1185">Reference proteome</keyword>
<dbReference type="SMART" id="SM00609">
    <property type="entry name" value="VIT"/>
    <property type="match status" value="1"/>
</dbReference>
<dbReference type="AlphaFoldDB" id="A0A914W6T1"/>
<dbReference type="SUPFAM" id="SSF53300">
    <property type="entry name" value="vWA-like"/>
    <property type="match status" value="1"/>
</dbReference>
<feature type="domain" description="VWFA" evidence="1">
    <location>
        <begin position="256"/>
        <end position="438"/>
    </location>
</feature>
<dbReference type="InterPro" id="IPR050934">
    <property type="entry name" value="ITIH"/>
</dbReference>